<evidence type="ECO:0000313" key="1">
    <source>
        <dbReference type="EMBL" id="CAF1118621.1"/>
    </source>
</evidence>
<accession>A0A814QE03</accession>
<dbReference type="AlphaFoldDB" id="A0A814QE03"/>
<reference evidence="1" key="1">
    <citation type="submission" date="2021-02" db="EMBL/GenBank/DDBJ databases">
        <authorList>
            <person name="Nowell W R."/>
        </authorList>
    </citation>
    <scope>NUCLEOTIDE SEQUENCE</scope>
</reference>
<dbReference type="Proteomes" id="UP000663832">
    <property type="component" value="Unassembled WGS sequence"/>
</dbReference>
<comment type="caution">
    <text evidence="1">The sequence shown here is derived from an EMBL/GenBank/DDBJ whole genome shotgun (WGS) entry which is preliminary data.</text>
</comment>
<protein>
    <submittedName>
        <fullName evidence="1">Uncharacterized protein</fullName>
    </submittedName>
</protein>
<sequence length="558" mass="65817">MNGKTHLEDLSNEIFCEIFDYLHMLHTFTGFALSNQRISNILKSIPLHINISFENSRQQIDFLLSHLTFHEDQVISINTLDRIRDHSSVIHLLFNRHNFTNLKSCKFVSIYSMTKLNSIIKQIGNLDKLVILQIYQPDRLDLNENNNDELTQILLTNKSLSLRSLKLQYPNHYLNISNYTFINSNIISLCLRISGSSSTVSVYTILQIFRVCYRIRYLCIALQHEKRFENNINVSNHLSSINATEVPILSQLTYFHLRICALCDIWSISSILNCMPNLKQFYFFLLILRPSFPFTNQYLDGHVWQQILENNVSYLSKFEFHMTVTKRRPKVDLDIFINSFSYFVTKYSNWNMVVDRWMYGPRLQVNFRETTNDNNGHENLTYLSNFIYLTNITTLEFPPIFHVNQTLLLLTYIFCFRSCPKVIILAINTSVLLSSKIINNLTLIPVFKQIKMIKLITEDIYFPSNFILQFVERFPSLVHIELQVFSFDICSFIIEVLLTQSEQLSYVKINYHQDTLLDDYFTREYITTKRRQVFPLNIINQQMMNVKNNGQTIEIWLS</sequence>
<gene>
    <name evidence="1" type="ORF">QVE165_LOCUS21266</name>
</gene>
<dbReference type="EMBL" id="CAJNOM010000136">
    <property type="protein sequence ID" value="CAF1118621.1"/>
    <property type="molecule type" value="Genomic_DNA"/>
</dbReference>
<keyword evidence="2" id="KW-1185">Reference proteome</keyword>
<name>A0A814QE03_9BILA</name>
<dbReference type="OrthoDB" id="10058361at2759"/>
<evidence type="ECO:0000313" key="2">
    <source>
        <dbReference type="Proteomes" id="UP000663832"/>
    </source>
</evidence>
<proteinExistence type="predicted"/>
<organism evidence="1 2">
    <name type="scientific">Adineta steineri</name>
    <dbReference type="NCBI Taxonomy" id="433720"/>
    <lineage>
        <taxon>Eukaryota</taxon>
        <taxon>Metazoa</taxon>
        <taxon>Spiralia</taxon>
        <taxon>Gnathifera</taxon>
        <taxon>Rotifera</taxon>
        <taxon>Eurotatoria</taxon>
        <taxon>Bdelloidea</taxon>
        <taxon>Adinetida</taxon>
        <taxon>Adinetidae</taxon>
        <taxon>Adineta</taxon>
    </lineage>
</organism>